<dbReference type="Proteomes" id="UP000216312">
    <property type="component" value="Unassembled WGS sequence"/>
</dbReference>
<dbReference type="EMBL" id="NMUJ01000027">
    <property type="protein sequence ID" value="OYV03031.1"/>
    <property type="molecule type" value="Genomic_DNA"/>
</dbReference>
<dbReference type="PANTHER" id="PTHR43151">
    <property type="entry name" value="FEOA FAMILY PROTEIN"/>
    <property type="match status" value="1"/>
</dbReference>
<dbReference type="InterPro" id="IPR053184">
    <property type="entry name" value="FeoA-like"/>
</dbReference>
<name>A0A257LW96_UNCW3</name>
<proteinExistence type="predicted"/>
<evidence type="ECO:0000313" key="4">
    <source>
        <dbReference type="Proteomes" id="UP000216312"/>
    </source>
</evidence>
<sequence length="78" mass="8519">MVRIPLVNAYPGEPCRVVQIQGGRGLIRRLYALGIREGKVIRKLTTQFMRGPVVLDIGGAQVAIGFGMASKIIVEVDR</sequence>
<dbReference type="InterPro" id="IPR008988">
    <property type="entry name" value="Transcriptional_repressor_C"/>
</dbReference>
<reference evidence="4" key="1">
    <citation type="submission" date="2017-07" db="EMBL/GenBank/DDBJ databases">
        <title>Novel pathways for hydrocarbon cycling and metabolic interdependencies in hydrothermal sediment communities.</title>
        <authorList>
            <person name="Dombrowski N."/>
            <person name="Seitz K."/>
            <person name="Teske A."/>
            <person name="Baker B."/>
        </authorList>
    </citation>
    <scope>NUCLEOTIDE SEQUENCE [LARGE SCALE GENOMIC DNA]</scope>
</reference>
<dbReference type="SUPFAM" id="SSF50037">
    <property type="entry name" value="C-terminal domain of transcriptional repressors"/>
    <property type="match status" value="1"/>
</dbReference>
<dbReference type="InterPro" id="IPR038157">
    <property type="entry name" value="FeoA_core_dom"/>
</dbReference>
<comment type="caution">
    <text evidence="3">The sequence shown here is derived from an EMBL/GenBank/DDBJ whole genome shotgun (WGS) entry which is preliminary data.</text>
</comment>
<keyword evidence="1" id="KW-0408">Iron</keyword>
<evidence type="ECO:0000259" key="2">
    <source>
        <dbReference type="SMART" id="SM00899"/>
    </source>
</evidence>
<dbReference type="Gene3D" id="2.30.30.90">
    <property type="match status" value="1"/>
</dbReference>
<organism evidence="3 4">
    <name type="scientific">candidate division WOR-3 bacterium 4484_18</name>
    <dbReference type="NCBI Taxonomy" id="2020626"/>
    <lineage>
        <taxon>Bacteria</taxon>
        <taxon>Bacteria division WOR-3</taxon>
    </lineage>
</organism>
<dbReference type="Pfam" id="PF04023">
    <property type="entry name" value="FeoA"/>
    <property type="match status" value="1"/>
</dbReference>
<dbReference type="GO" id="GO:0046914">
    <property type="term" value="F:transition metal ion binding"/>
    <property type="evidence" value="ECO:0007669"/>
    <property type="project" value="InterPro"/>
</dbReference>
<accession>A0A257LW96</accession>
<dbReference type="PANTHER" id="PTHR43151:SF1">
    <property type="entry name" value="SSR2333 PROTEIN"/>
    <property type="match status" value="1"/>
</dbReference>
<evidence type="ECO:0000256" key="1">
    <source>
        <dbReference type="ARBA" id="ARBA00023004"/>
    </source>
</evidence>
<dbReference type="InterPro" id="IPR007167">
    <property type="entry name" value="Fe-transptr_FeoA-like"/>
</dbReference>
<evidence type="ECO:0000313" key="3">
    <source>
        <dbReference type="EMBL" id="OYV03031.1"/>
    </source>
</evidence>
<dbReference type="SMART" id="SM00899">
    <property type="entry name" value="FeoA"/>
    <property type="match status" value="1"/>
</dbReference>
<protein>
    <submittedName>
        <fullName evidence="3">Ferrous iron transport protein A</fullName>
    </submittedName>
</protein>
<feature type="domain" description="Ferrous iron transporter FeoA-like" evidence="2">
    <location>
        <begin position="4"/>
        <end position="76"/>
    </location>
</feature>
<gene>
    <name evidence="3" type="ORF">CGW93_02775</name>
</gene>
<dbReference type="AlphaFoldDB" id="A0A257LW96"/>